<evidence type="ECO:0000313" key="2">
    <source>
        <dbReference type="Proteomes" id="UP000193928"/>
    </source>
</evidence>
<dbReference type="AlphaFoldDB" id="A0A1X1VDL0"/>
<keyword evidence="2" id="KW-1185">Reference proteome</keyword>
<gene>
    <name evidence="1" type="ORF">AWC08_09015</name>
</gene>
<proteinExistence type="predicted"/>
<name>A0A1X1VDL0_MYCGO</name>
<evidence type="ECO:0000313" key="1">
    <source>
        <dbReference type="EMBL" id="ORV67127.1"/>
    </source>
</evidence>
<reference evidence="1 2" key="1">
    <citation type="submission" date="2016-01" db="EMBL/GenBank/DDBJ databases">
        <title>The new phylogeny of the genus Mycobacterium.</title>
        <authorList>
            <person name="Tarcisio F."/>
            <person name="Conor M."/>
            <person name="Antonella G."/>
            <person name="Elisabetta G."/>
            <person name="Giulia F.S."/>
            <person name="Sara T."/>
            <person name="Anna F."/>
            <person name="Clotilde B."/>
            <person name="Roberto B."/>
            <person name="Veronica D.S."/>
            <person name="Fabio R."/>
            <person name="Monica P."/>
            <person name="Olivier J."/>
            <person name="Enrico T."/>
            <person name="Nicola S."/>
        </authorList>
    </citation>
    <scope>NUCLEOTIDE SEQUENCE [LARGE SCALE GENOMIC DNA]</scope>
    <source>
        <strain evidence="1 2">DSM 44160</strain>
    </source>
</reference>
<sequence length="59" mass="6625">MPYCVSDNPARFGCITISTARDVVSILGVIIDRIAIGHLIRLYLGFWRTHPPLITNPLF</sequence>
<comment type="caution">
    <text evidence="1">The sequence shown here is derived from an EMBL/GenBank/DDBJ whole genome shotgun (WGS) entry which is preliminary data.</text>
</comment>
<accession>A0A1X1VDL0</accession>
<organism evidence="1 2">
    <name type="scientific">Mycobacterium gordonae</name>
    <dbReference type="NCBI Taxonomy" id="1778"/>
    <lineage>
        <taxon>Bacteria</taxon>
        <taxon>Bacillati</taxon>
        <taxon>Actinomycetota</taxon>
        <taxon>Actinomycetes</taxon>
        <taxon>Mycobacteriales</taxon>
        <taxon>Mycobacteriaceae</taxon>
        <taxon>Mycobacterium</taxon>
    </lineage>
</organism>
<dbReference type="Proteomes" id="UP000193928">
    <property type="component" value="Unassembled WGS sequence"/>
</dbReference>
<dbReference type="EMBL" id="LQOY01000248">
    <property type="protein sequence ID" value="ORV67127.1"/>
    <property type="molecule type" value="Genomic_DNA"/>
</dbReference>
<protein>
    <submittedName>
        <fullName evidence="1">Uncharacterized protein</fullName>
    </submittedName>
</protein>